<keyword evidence="7" id="KW-1015">Disulfide bond</keyword>
<keyword evidence="4" id="KW-0732">Signal</keyword>
<comment type="subcellular location">
    <subcellularLocation>
        <location evidence="1">Cell membrane</location>
        <topology evidence="1">Single-pass membrane protein</topology>
    </subcellularLocation>
</comment>
<keyword evidence="2" id="KW-1003">Cell membrane</keyword>
<keyword evidence="3 8" id="KW-0812">Transmembrane</keyword>
<evidence type="ECO:0000256" key="6">
    <source>
        <dbReference type="ARBA" id="ARBA00023136"/>
    </source>
</evidence>
<evidence type="ECO:0000256" key="1">
    <source>
        <dbReference type="ARBA" id="ARBA00004162"/>
    </source>
</evidence>
<reference evidence="10 11" key="1">
    <citation type="journal article" date="2018" name="Front. Plant Sci.">
        <title>Red Clover (Trifolium pratense) and Zigzag Clover (T. medium) - A Picture of Genomic Similarities and Differences.</title>
        <authorList>
            <person name="Dluhosova J."/>
            <person name="Istvanek J."/>
            <person name="Nedelnik J."/>
            <person name="Repkova J."/>
        </authorList>
    </citation>
    <scope>NUCLEOTIDE SEQUENCE [LARGE SCALE GENOMIC DNA]</scope>
    <source>
        <strain evidence="11">cv. 10/8</strain>
        <tissue evidence="10">Leaf</tissue>
    </source>
</reference>
<dbReference type="PANTHER" id="PTHR46204">
    <property type="entry name" value="CHITIN ELICITOR RECEPTOR KINASE 1-RELATED"/>
    <property type="match status" value="1"/>
</dbReference>
<dbReference type="Proteomes" id="UP000265520">
    <property type="component" value="Unassembled WGS sequence"/>
</dbReference>
<keyword evidence="6 8" id="KW-0472">Membrane</keyword>
<keyword evidence="10" id="KW-0418">Kinase</keyword>
<evidence type="ECO:0000256" key="4">
    <source>
        <dbReference type="ARBA" id="ARBA00022729"/>
    </source>
</evidence>
<evidence type="ECO:0000313" key="11">
    <source>
        <dbReference type="Proteomes" id="UP000265520"/>
    </source>
</evidence>
<dbReference type="GO" id="GO:0045087">
    <property type="term" value="P:innate immune response"/>
    <property type="evidence" value="ECO:0007669"/>
    <property type="project" value="InterPro"/>
</dbReference>
<dbReference type="EMBL" id="LXQA010127083">
    <property type="protein sequence ID" value="MCI21841.1"/>
    <property type="molecule type" value="Genomic_DNA"/>
</dbReference>
<name>A0A392QBZ4_9FABA</name>
<evidence type="ECO:0000256" key="8">
    <source>
        <dbReference type="SAM" id="Phobius"/>
    </source>
</evidence>
<dbReference type="GO" id="GO:0005524">
    <property type="term" value="F:ATP binding"/>
    <property type="evidence" value="ECO:0007669"/>
    <property type="project" value="InterPro"/>
</dbReference>
<feature type="domain" description="Protein kinase" evidence="9">
    <location>
        <begin position="77"/>
        <end position="138"/>
    </location>
</feature>
<evidence type="ECO:0000313" key="10">
    <source>
        <dbReference type="EMBL" id="MCI21841.1"/>
    </source>
</evidence>
<comment type="caution">
    <text evidence="10">The sequence shown here is derived from an EMBL/GenBank/DDBJ whole genome shotgun (WGS) entry which is preliminary data.</text>
</comment>
<protein>
    <submittedName>
        <fullName evidence="10">Receptor-like protein kinase</fullName>
    </submittedName>
</protein>
<evidence type="ECO:0000256" key="3">
    <source>
        <dbReference type="ARBA" id="ARBA00022692"/>
    </source>
</evidence>
<sequence>SGAIAGISVGVLAGILLSLFCVYIKYYLKKKVWKKNLTLDDSKMMNSAQIGTDITDLMVEKSQEFSYKELSIATNKFSMANKIGEGGFGEVFYAELRGQDGSRLGAVGTHKLHAVSEIVAVRELRALLTAQHGCTRSD</sequence>
<evidence type="ECO:0000256" key="5">
    <source>
        <dbReference type="ARBA" id="ARBA00022989"/>
    </source>
</evidence>
<evidence type="ECO:0000259" key="9">
    <source>
        <dbReference type="PROSITE" id="PS50011"/>
    </source>
</evidence>
<proteinExistence type="predicted"/>
<keyword evidence="10" id="KW-0675">Receptor</keyword>
<keyword evidence="11" id="KW-1185">Reference proteome</keyword>
<accession>A0A392QBZ4</accession>
<evidence type="ECO:0000256" key="2">
    <source>
        <dbReference type="ARBA" id="ARBA00022475"/>
    </source>
</evidence>
<evidence type="ECO:0000256" key="7">
    <source>
        <dbReference type="ARBA" id="ARBA00023157"/>
    </source>
</evidence>
<dbReference type="InterPro" id="IPR000719">
    <property type="entry name" value="Prot_kinase_dom"/>
</dbReference>
<dbReference type="PROSITE" id="PS50011">
    <property type="entry name" value="PROTEIN_KINASE_DOM"/>
    <property type="match status" value="1"/>
</dbReference>
<dbReference type="Gene3D" id="3.30.200.20">
    <property type="entry name" value="Phosphorylase Kinase, domain 1"/>
    <property type="match status" value="1"/>
</dbReference>
<dbReference type="PANTHER" id="PTHR46204:SF12">
    <property type="entry name" value="LYSM RECEPTOR KINASE K1B"/>
    <property type="match status" value="1"/>
</dbReference>
<dbReference type="AlphaFoldDB" id="A0A392QBZ4"/>
<dbReference type="SUPFAM" id="SSF56112">
    <property type="entry name" value="Protein kinase-like (PK-like)"/>
    <property type="match status" value="1"/>
</dbReference>
<keyword evidence="5 8" id="KW-1133">Transmembrane helix</keyword>
<dbReference type="GO" id="GO:0005886">
    <property type="term" value="C:plasma membrane"/>
    <property type="evidence" value="ECO:0007669"/>
    <property type="project" value="UniProtKB-SubCell"/>
</dbReference>
<dbReference type="InterPro" id="IPR011009">
    <property type="entry name" value="Kinase-like_dom_sf"/>
</dbReference>
<organism evidence="10 11">
    <name type="scientific">Trifolium medium</name>
    <dbReference type="NCBI Taxonomy" id="97028"/>
    <lineage>
        <taxon>Eukaryota</taxon>
        <taxon>Viridiplantae</taxon>
        <taxon>Streptophyta</taxon>
        <taxon>Embryophyta</taxon>
        <taxon>Tracheophyta</taxon>
        <taxon>Spermatophyta</taxon>
        <taxon>Magnoliopsida</taxon>
        <taxon>eudicotyledons</taxon>
        <taxon>Gunneridae</taxon>
        <taxon>Pentapetalae</taxon>
        <taxon>rosids</taxon>
        <taxon>fabids</taxon>
        <taxon>Fabales</taxon>
        <taxon>Fabaceae</taxon>
        <taxon>Papilionoideae</taxon>
        <taxon>50 kb inversion clade</taxon>
        <taxon>NPAAA clade</taxon>
        <taxon>Hologalegina</taxon>
        <taxon>IRL clade</taxon>
        <taxon>Trifolieae</taxon>
        <taxon>Trifolium</taxon>
    </lineage>
</organism>
<keyword evidence="10" id="KW-0808">Transferase</keyword>
<dbReference type="GO" id="GO:0019199">
    <property type="term" value="F:transmembrane receptor protein kinase activity"/>
    <property type="evidence" value="ECO:0007669"/>
    <property type="project" value="InterPro"/>
</dbReference>
<feature type="non-terminal residue" evidence="10">
    <location>
        <position position="1"/>
    </location>
</feature>
<feature type="transmembrane region" description="Helical" evidence="8">
    <location>
        <begin position="6"/>
        <end position="28"/>
    </location>
</feature>
<dbReference type="InterPro" id="IPR044812">
    <property type="entry name" value="CERK1/LYK3-like"/>
</dbReference>